<feature type="region of interest" description="Disordered" evidence="6">
    <location>
        <begin position="602"/>
        <end position="655"/>
    </location>
</feature>
<organism evidence="8">
    <name type="scientific">Kwoniella pini CBS 10737</name>
    <dbReference type="NCBI Taxonomy" id="1296096"/>
    <lineage>
        <taxon>Eukaryota</taxon>
        <taxon>Fungi</taxon>
        <taxon>Dikarya</taxon>
        <taxon>Basidiomycota</taxon>
        <taxon>Agaricomycotina</taxon>
        <taxon>Tremellomycetes</taxon>
        <taxon>Tremellales</taxon>
        <taxon>Cryptococcaceae</taxon>
        <taxon>Kwoniella</taxon>
    </lineage>
</organism>
<evidence type="ECO:0000256" key="6">
    <source>
        <dbReference type="SAM" id="MobiDB-lite"/>
    </source>
</evidence>
<dbReference type="PANTHER" id="PTHR47338:SF5">
    <property type="entry name" value="ZN(II)2CYS6 TRANSCRIPTION FACTOR (EUROFUNG)"/>
    <property type="match status" value="1"/>
</dbReference>
<feature type="domain" description="Zn(2)-C6 fungal-type" evidence="7">
    <location>
        <begin position="25"/>
        <end position="63"/>
    </location>
</feature>
<evidence type="ECO:0000256" key="3">
    <source>
        <dbReference type="ARBA" id="ARBA00023015"/>
    </source>
</evidence>
<feature type="region of interest" description="Disordered" evidence="6">
    <location>
        <begin position="68"/>
        <end position="136"/>
    </location>
</feature>
<evidence type="ECO:0000313" key="8">
    <source>
        <dbReference type="EMBL" id="OCF48909.1"/>
    </source>
</evidence>
<keyword evidence="3" id="KW-0805">Transcription regulation</keyword>
<comment type="subcellular location">
    <subcellularLocation>
        <location evidence="1">Nucleus</location>
    </subcellularLocation>
</comment>
<feature type="compositionally biased region" description="Low complexity" evidence="6">
    <location>
        <begin position="88"/>
        <end position="125"/>
    </location>
</feature>
<dbReference type="PANTHER" id="PTHR47338">
    <property type="entry name" value="ZN(II)2CYS6 TRANSCRIPTION FACTOR (EUROFUNG)-RELATED"/>
    <property type="match status" value="1"/>
</dbReference>
<evidence type="ECO:0000256" key="5">
    <source>
        <dbReference type="ARBA" id="ARBA00023242"/>
    </source>
</evidence>
<dbReference type="PROSITE" id="PS00463">
    <property type="entry name" value="ZN2_CY6_FUNGAL_1"/>
    <property type="match status" value="1"/>
</dbReference>
<dbReference type="InterPro" id="IPR007219">
    <property type="entry name" value="XnlR_reg_dom"/>
</dbReference>
<dbReference type="InterPro" id="IPR050815">
    <property type="entry name" value="TF_fung"/>
</dbReference>
<evidence type="ECO:0000259" key="7">
    <source>
        <dbReference type="PROSITE" id="PS50048"/>
    </source>
</evidence>
<dbReference type="STRING" id="1296096.A0A1B9I045"/>
<accession>A0A1B9I045</accession>
<dbReference type="OrthoDB" id="2399539at2759"/>
<dbReference type="CDD" id="cd12148">
    <property type="entry name" value="fungal_TF_MHR"/>
    <property type="match status" value="1"/>
</dbReference>
<dbReference type="GO" id="GO:0003677">
    <property type="term" value="F:DNA binding"/>
    <property type="evidence" value="ECO:0007669"/>
    <property type="project" value="InterPro"/>
</dbReference>
<feature type="compositionally biased region" description="Low complexity" evidence="6">
    <location>
        <begin position="1"/>
        <end position="12"/>
    </location>
</feature>
<dbReference type="EMBL" id="KI894012">
    <property type="protein sequence ID" value="OCF48909.1"/>
    <property type="molecule type" value="Genomic_DNA"/>
</dbReference>
<feature type="region of interest" description="Disordered" evidence="6">
    <location>
        <begin position="1"/>
        <end position="20"/>
    </location>
</feature>
<sequence>MSSGLASASSTSHGELSVKKRASKACSRCRRYRTKCVPLIPETIGQPPCSGCKAANVEHECTFLPRGHSAMDRSHRRRPPRESMSGYASSHPSRSLSPSARRNLPISPITSPSPSRPTSIAIPPTQRSSISRDLPPPNEVVEAIRNYVASYFQLGFLHKALFVERYTSRPETISQFLLFAICSTAAPFTPTLVARYGGKKRATEFFLAKADEILGREMVQPSLERAQAFLLLGVTEWGQGNGPKAWVRDLISGCAYKLMAGFLGLHREITYQLPVNPSAEEVIGSEVARRTFWAITCHENLLAGQSRPMQISLAEVDVLLPCEESEFNFGIQPKNRASISGALGNPADAFDTHLQGDKSLFASLVQVKLLWSLTARHACRGSGRFEVGVWSRESQTLLTALQDFEASLPIKHRFSVTNLRGMMVEGLDLAFLSITLITRLSNIVIRRLYLPSMAAAIDPDGPGEGSFESRHFWQSMATDMIINSEQLLSQVEVFFSMRSVQLGFPPIMVFGVYMSGMVFCYLRKWPELCLGRASSTEDSLGRCSNILSQLADSWPLASRWHLALQAASNQPVRQGVYTRIRTAVRDERTLDDEMADIYGQTAPSIIGSSPSDPQRLQNVSLSTHPPSIPLPPINDTRQPESLHRSNSTNANGVSNANNGIDYLTFGNGPNSNNIPSEQDGFAQFDMASNFFMDNFGDDLSAFLQSAVPTGEGNDMDGAGLFFSGNTNINGS</sequence>
<dbReference type="SMART" id="SM00066">
    <property type="entry name" value="GAL4"/>
    <property type="match status" value="1"/>
</dbReference>
<reference evidence="8" key="2">
    <citation type="submission" date="2016-07" db="EMBL/GenBank/DDBJ databases">
        <title>Evolution of pathogenesis and genome organization in the Tremellales.</title>
        <authorList>
            <person name="Cuomo C."/>
            <person name="Litvintseva A."/>
            <person name="Heitman J."/>
            <person name="Chen Y."/>
            <person name="Sun S."/>
            <person name="Springer D."/>
            <person name="Dromer F."/>
            <person name="Young S."/>
            <person name="Zeng Q."/>
            <person name="Chapman S."/>
            <person name="Gujja S."/>
            <person name="Saif S."/>
            <person name="Birren B."/>
        </authorList>
    </citation>
    <scope>NUCLEOTIDE SEQUENCE</scope>
    <source>
        <strain evidence="8">CBS 10737</strain>
    </source>
</reference>
<dbReference type="Gene3D" id="4.10.240.10">
    <property type="entry name" value="Zn(2)-C6 fungal-type DNA-binding domain"/>
    <property type="match status" value="1"/>
</dbReference>
<protein>
    <recommendedName>
        <fullName evidence="7">Zn(2)-C6 fungal-type domain-containing protein</fullName>
    </recommendedName>
</protein>
<dbReference type="AlphaFoldDB" id="A0A1B9I045"/>
<name>A0A1B9I045_9TREE</name>
<feature type="compositionally biased region" description="Polar residues" evidence="6">
    <location>
        <begin position="644"/>
        <end position="655"/>
    </location>
</feature>
<reference evidence="8" key="1">
    <citation type="submission" date="2013-07" db="EMBL/GenBank/DDBJ databases">
        <title>The Genome Sequence of Cryptococcus pinus CBS10737.</title>
        <authorList>
            <consortium name="The Broad Institute Genome Sequencing Platform"/>
            <person name="Cuomo C."/>
            <person name="Litvintseva A."/>
            <person name="Chen Y."/>
            <person name="Heitman J."/>
            <person name="Sun S."/>
            <person name="Springer D."/>
            <person name="Dromer F."/>
            <person name="Young S.K."/>
            <person name="Zeng Q."/>
            <person name="Gargeya S."/>
            <person name="Fitzgerald M."/>
            <person name="Abouelleil A."/>
            <person name="Alvarado L."/>
            <person name="Berlin A.M."/>
            <person name="Chapman S.B."/>
            <person name="Dewar J."/>
            <person name="Goldberg J."/>
            <person name="Griggs A."/>
            <person name="Gujja S."/>
            <person name="Hansen M."/>
            <person name="Howarth C."/>
            <person name="Imamovic A."/>
            <person name="Larimer J."/>
            <person name="McCowan C."/>
            <person name="Murphy C."/>
            <person name="Pearson M."/>
            <person name="Priest M."/>
            <person name="Roberts A."/>
            <person name="Saif S."/>
            <person name="Shea T."/>
            <person name="Sykes S."/>
            <person name="Wortman J."/>
            <person name="Nusbaum C."/>
            <person name="Birren B."/>
        </authorList>
    </citation>
    <scope>NUCLEOTIDE SEQUENCE [LARGE SCALE GENOMIC DNA]</scope>
    <source>
        <strain evidence="8">CBS 10737</strain>
    </source>
</reference>
<dbReference type="PROSITE" id="PS50048">
    <property type="entry name" value="ZN2_CY6_FUNGAL_2"/>
    <property type="match status" value="1"/>
</dbReference>
<dbReference type="GO" id="GO:0008270">
    <property type="term" value="F:zinc ion binding"/>
    <property type="evidence" value="ECO:0007669"/>
    <property type="project" value="InterPro"/>
</dbReference>
<dbReference type="InterPro" id="IPR001138">
    <property type="entry name" value="Zn2Cys6_DnaBD"/>
</dbReference>
<dbReference type="GO" id="GO:0005634">
    <property type="term" value="C:nucleus"/>
    <property type="evidence" value="ECO:0007669"/>
    <property type="project" value="UniProtKB-SubCell"/>
</dbReference>
<dbReference type="GO" id="GO:0006351">
    <property type="term" value="P:DNA-templated transcription"/>
    <property type="evidence" value="ECO:0007669"/>
    <property type="project" value="InterPro"/>
</dbReference>
<proteinExistence type="predicted"/>
<dbReference type="CDD" id="cd00067">
    <property type="entry name" value="GAL4"/>
    <property type="match status" value="1"/>
</dbReference>
<evidence type="ECO:0000256" key="1">
    <source>
        <dbReference type="ARBA" id="ARBA00004123"/>
    </source>
</evidence>
<keyword evidence="2" id="KW-0479">Metal-binding</keyword>
<evidence type="ECO:0000256" key="2">
    <source>
        <dbReference type="ARBA" id="ARBA00022723"/>
    </source>
</evidence>
<keyword evidence="4" id="KW-0804">Transcription</keyword>
<dbReference type="GO" id="GO:0000981">
    <property type="term" value="F:DNA-binding transcription factor activity, RNA polymerase II-specific"/>
    <property type="evidence" value="ECO:0007669"/>
    <property type="project" value="InterPro"/>
</dbReference>
<keyword evidence="5" id="KW-0539">Nucleus</keyword>
<gene>
    <name evidence="8" type="ORF">I206_04596</name>
</gene>
<dbReference type="SUPFAM" id="SSF57701">
    <property type="entry name" value="Zn2/Cys6 DNA-binding domain"/>
    <property type="match status" value="1"/>
</dbReference>
<dbReference type="InterPro" id="IPR036864">
    <property type="entry name" value="Zn2-C6_fun-type_DNA-bd_sf"/>
</dbReference>
<evidence type="ECO:0000256" key="4">
    <source>
        <dbReference type="ARBA" id="ARBA00023163"/>
    </source>
</evidence>
<feature type="compositionally biased region" description="Polar residues" evidence="6">
    <location>
        <begin position="602"/>
        <end position="625"/>
    </location>
</feature>
<dbReference type="Pfam" id="PF04082">
    <property type="entry name" value="Fungal_trans"/>
    <property type="match status" value="1"/>
</dbReference>